<dbReference type="SUPFAM" id="SSF48452">
    <property type="entry name" value="TPR-like"/>
    <property type="match status" value="1"/>
</dbReference>
<proteinExistence type="predicted"/>
<comment type="caution">
    <text evidence="1">The sequence shown here is derived from an EMBL/GenBank/DDBJ whole genome shotgun (WGS) entry which is preliminary data.</text>
</comment>
<accession>A0AAD1XRE5</accession>
<evidence type="ECO:0000313" key="1">
    <source>
        <dbReference type="EMBL" id="CAI2377417.1"/>
    </source>
</evidence>
<protein>
    <submittedName>
        <fullName evidence="1">Uncharacterized protein</fullName>
    </submittedName>
</protein>
<evidence type="ECO:0000313" key="2">
    <source>
        <dbReference type="Proteomes" id="UP001295684"/>
    </source>
</evidence>
<dbReference type="Gene3D" id="1.25.40.10">
    <property type="entry name" value="Tetratricopeptide repeat domain"/>
    <property type="match status" value="1"/>
</dbReference>
<reference evidence="1" key="1">
    <citation type="submission" date="2023-07" db="EMBL/GenBank/DDBJ databases">
        <authorList>
            <consortium name="AG Swart"/>
            <person name="Singh M."/>
            <person name="Singh A."/>
            <person name="Seah K."/>
            <person name="Emmerich C."/>
        </authorList>
    </citation>
    <scope>NUCLEOTIDE SEQUENCE</scope>
    <source>
        <strain evidence="1">DP1</strain>
    </source>
</reference>
<organism evidence="1 2">
    <name type="scientific">Euplotes crassus</name>
    <dbReference type="NCBI Taxonomy" id="5936"/>
    <lineage>
        <taxon>Eukaryota</taxon>
        <taxon>Sar</taxon>
        <taxon>Alveolata</taxon>
        <taxon>Ciliophora</taxon>
        <taxon>Intramacronucleata</taxon>
        <taxon>Spirotrichea</taxon>
        <taxon>Hypotrichia</taxon>
        <taxon>Euplotida</taxon>
        <taxon>Euplotidae</taxon>
        <taxon>Moneuplotes</taxon>
    </lineage>
</organism>
<dbReference type="EMBL" id="CAMPGE010019058">
    <property type="protein sequence ID" value="CAI2377417.1"/>
    <property type="molecule type" value="Genomic_DNA"/>
</dbReference>
<dbReference type="InterPro" id="IPR011990">
    <property type="entry name" value="TPR-like_helical_dom_sf"/>
</dbReference>
<keyword evidence="2" id="KW-1185">Reference proteome</keyword>
<name>A0AAD1XRE5_EUPCR</name>
<sequence length="427" mass="51005">MAQNKFKNSMLSFENESTLKRGELLLEEKQLATGAINRRSIFMKKRKESTETESLQETYLDSDSACQELDNDSERRNIYINECMDKISAIINTIFELYEAYATLNKMKSHDVGATQKKLKASDLVEKLRKQKEILREISGQVKNFKSIPKLNDYLFEIQKLAKETCEFDLVFEATCARADYYMQCKEISKALKIFEALSRCCRKLDKQKQFIHCLFMIGICYRRQEKHKEACNIFKRILQKAWESYDQELELKVYENLSYEHYYLENIEKAKYYFMRYHRGWVETEDSTLRKQYIQIYMHKQHELQKNKRLNPDEVIQKEENIFLPSPSDSRSCFKYKDRNVSDMKLYNTVSMDKPDEFDASFSDLRGRPSTCSYSRGRRKPLACKIKLTELQMKDKISKWMRCHIRKPHKPRTFKEIVEFVIRKQG</sequence>
<dbReference type="AlphaFoldDB" id="A0AAD1XRE5"/>
<dbReference type="Proteomes" id="UP001295684">
    <property type="component" value="Unassembled WGS sequence"/>
</dbReference>
<gene>
    <name evidence="1" type="ORF">ECRASSUSDP1_LOCUS18803</name>
</gene>